<reference evidence="1 2" key="1">
    <citation type="submission" date="2017-01" db="EMBL/GenBank/DDBJ databases">
        <authorList>
            <person name="Mah S.A."/>
            <person name="Swanson W.J."/>
            <person name="Moy G.W."/>
            <person name="Vacquier V.D."/>
        </authorList>
    </citation>
    <scope>NUCLEOTIDE SEQUENCE [LARGE SCALE GENOMIC DNA]</scope>
    <source>
        <strain evidence="1 2">GSMNP</strain>
    </source>
</reference>
<evidence type="ECO:0000313" key="1">
    <source>
        <dbReference type="EMBL" id="OMJ17205.1"/>
    </source>
</evidence>
<dbReference type="AlphaFoldDB" id="A0A1R1XRG1"/>
<evidence type="ECO:0000313" key="2">
    <source>
        <dbReference type="Proteomes" id="UP000187283"/>
    </source>
</evidence>
<dbReference type="EMBL" id="LSSN01002110">
    <property type="protein sequence ID" value="OMJ17205.1"/>
    <property type="molecule type" value="Genomic_DNA"/>
</dbReference>
<proteinExistence type="predicted"/>
<organism evidence="1 2">
    <name type="scientific">Smittium culicis</name>
    <dbReference type="NCBI Taxonomy" id="133412"/>
    <lineage>
        <taxon>Eukaryota</taxon>
        <taxon>Fungi</taxon>
        <taxon>Fungi incertae sedis</taxon>
        <taxon>Zoopagomycota</taxon>
        <taxon>Kickxellomycotina</taxon>
        <taxon>Harpellomycetes</taxon>
        <taxon>Harpellales</taxon>
        <taxon>Legeriomycetaceae</taxon>
        <taxon>Smittium</taxon>
    </lineage>
</organism>
<accession>A0A1R1XRG1</accession>
<dbReference type="Proteomes" id="UP000187283">
    <property type="component" value="Unassembled WGS sequence"/>
</dbReference>
<dbReference type="STRING" id="133412.A0A1R1XRG1"/>
<name>A0A1R1XRG1_9FUNG</name>
<protein>
    <submittedName>
        <fullName evidence="1">Uncharacterized protein</fullName>
    </submittedName>
</protein>
<keyword evidence="2" id="KW-1185">Reference proteome</keyword>
<sequence length="144" mass="16623">MVDRNKKNKKRFSISTANINDRAPNLSYSLKFKIPDSVFDFESQSASLTHYFLFSAELKPTDKSLFNRSDLVNVLKNSQHNSTLLITSPIINIDPERFPTPVFTNSYNDKRYNIESLRIPNLIQNPDLPFIRQDSSSPNIFTSY</sequence>
<comment type="caution">
    <text evidence="1">The sequence shown here is derived from an EMBL/GenBank/DDBJ whole genome shotgun (WGS) entry which is preliminary data.</text>
</comment>
<gene>
    <name evidence="1" type="ORF">AYI70_g6132</name>
</gene>